<dbReference type="EMBL" id="CAUJNA010000521">
    <property type="protein sequence ID" value="CAJ1378186.1"/>
    <property type="molecule type" value="Genomic_DNA"/>
</dbReference>
<dbReference type="Proteomes" id="UP001178507">
    <property type="component" value="Unassembled WGS sequence"/>
</dbReference>
<protein>
    <submittedName>
        <fullName evidence="2">Uncharacterized protein</fullName>
    </submittedName>
</protein>
<evidence type="ECO:0000313" key="3">
    <source>
        <dbReference type="Proteomes" id="UP001178507"/>
    </source>
</evidence>
<dbReference type="AlphaFoldDB" id="A0AA36HZY7"/>
<organism evidence="2 3">
    <name type="scientific">Effrenium voratum</name>
    <dbReference type="NCBI Taxonomy" id="2562239"/>
    <lineage>
        <taxon>Eukaryota</taxon>
        <taxon>Sar</taxon>
        <taxon>Alveolata</taxon>
        <taxon>Dinophyceae</taxon>
        <taxon>Suessiales</taxon>
        <taxon>Symbiodiniaceae</taxon>
        <taxon>Effrenium</taxon>
    </lineage>
</organism>
<accession>A0AA36HZY7</accession>
<evidence type="ECO:0000256" key="1">
    <source>
        <dbReference type="SAM" id="MobiDB-lite"/>
    </source>
</evidence>
<comment type="caution">
    <text evidence="2">The sequence shown here is derived from an EMBL/GenBank/DDBJ whole genome shotgun (WGS) entry which is preliminary data.</text>
</comment>
<feature type="non-terminal residue" evidence="2">
    <location>
        <position position="1"/>
    </location>
</feature>
<gene>
    <name evidence="2" type="ORF">EVOR1521_LOCUS6798</name>
</gene>
<feature type="region of interest" description="Disordered" evidence="1">
    <location>
        <begin position="85"/>
        <end position="160"/>
    </location>
</feature>
<keyword evidence="3" id="KW-1185">Reference proteome</keyword>
<evidence type="ECO:0000313" key="2">
    <source>
        <dbReference type="EMBL" id="CAJ1378186.1"/>
    </source>
</evidence>
<reference evidence="2" key="1">
    <citation type="submission" date="2023-08" db="EMBL/GenBank/DDBJ databases">
        <authorList>
            <person name="Chen Y."/>
            <person name="Shah S."/>
            <person name="Dougan E. K."/>
            <person name="Thang M."/>
            <person name="Chan C."/>
        </authorList>
    </citation>
    <scope>NUCLEOTIDE SEQUENCE</scope>
</reference>
<sequence length="165" mass="17313">HLGSVRATPVGVRYGARKMDGQSIVFTVQYVELLTSLMGSQRSAGPSEDLADSRAERWSFLAPSPQSSPVALGLPVAEVVEVPCLGLGKSPKSPSPTSPQSVGSLGLPGSPQALSPPTGPRVMLPPGAIKPHSEYQARKPKRKITGSMLPRPPQANTLLGRLSLF</sequence>
<proteinExistence type="predicted"/>
<name>A0AA36HZY7_9DINO</name>